<organism evidence="1 2">
    <name type="scientific">Dillenia turbinata</name>
    <dbReference type="NCBI Taxonomy" id="194707"/>
    <lineage>
        <taxon>Eukaryota</taxon>
        <taxon>Viridiplantae</taxon>
        <taxon>Streptophyta</taxon>
        <taxon>Embryophyta</taxon>
        <taxon>Tracheophyta</taxon>
        <taxon>Spermatophyta</taxon>
        <taxon>Magnoliopsida</taxon>
        <taxon>eudicotyledons</taxon>
        <taxon>Gunneridae</taxon>
        <taxon>Pentapetalae</taxon>
        <taxon>Dilleniales</taxon>
        <taxon>Dilleniaceae</taxon>
        <taxon>Dillenia</taxon>
    </lineage>
</organism>
<dbReference type="Proteomes" id="UP001370490">
    <property type="component" value="Unassembled WGS sequence"/>
</dbReference>
<keyword evidence="2" id="KW-1185">Reference proteome</keyword>
<sequence length="113" mass="12936">MLSSREVCHLEEEWNLKASYAMAELSTLRGLIFEDMILAVLQFDIQLCLLKSYDKRQEEAVEPIKVQRTKICYIVCKAYVKIWQIVAVCANRALNTSDRGSMIVQRHNGGSVI</sequence>
<dbReference type="EMBL" id="JBAMMX010000010">
    <property type="protein sequence ID" value="KAK6932111.1"/>
    <property type="molecule type" value="Genomic_DNA"/>
</dbReference>
<dbReference type="AlphaFoldDB" id="A0AAN8VLV2"/>
<evidence type="ECO:0000313" key="1">
    <source>
        <dbReference type="EMBL" id="KAK6932111.1"/>
    </source>
</evidence>
<accession>A0AAN8VLV2</accession>
<name>A0AAN8VLV2_9MAGN</name>
<reference evidence="1 2" key="1">
    <citation type="submission" date="2023-12" db="EMBL/GenBank/DDBJ databases">
        <title>A high-quality genome assembly for Dillenia turbinata (Dilleniales).</title>
        <authorList>
            <person name="Chanderbali A."/>
        </authorList>
    </citation>
    <scope>NUCLEOTIDE SEQUENCE [LARGE SCALE GENOMIC DNA]</scope>
    <source>
        <strain evidence="1">LSX21</strain>
        <tissue evidence="1">Leaf</tissue>
    </source>
</reference>
<evidence type="ECO:0000313" key="2">
    <source>
        <dbReference type="Proteomes" id="UP001370490"/>
    </source>
</evidence>
<protein>
    <submittedName>
        <fullName evidence="1">Uncharacterized protein</fullName>
    </submittedName>
</protein>
<gene>
    <name evidence="1" type="ORF">RJ641_001735</name>
</gene>
<comment type="caution">
    <text evidence="1">The sequence shown here is derived from an EMBL/GenBank/DDBJ whole genome shotgun (WGS) entry which is preliminary data.</text>
</comment>
<proteinExistence type="predicted"/>